<dbReference type="AlphaFoldDB" id="C6HLK0"/>
<name>C6HLK0_AJECH</name>
<protein>
    <submittedName>
        <fullName evidence="1">Uncharacterized protein</fullName>
    </submittedName>
</protein>
<dbReference type="EMBL" id="GG692430">
    <property type="protein sequence ID" value="EER39137.1"/>
    <property type="molecule type" value="Genomic_DNA"/>
</dbReference>
<gene>
    <name evidence="1" type="ORF">HCDG_07081</name>
</gene>
<sequence length="54" mass="5539">MVGAEVDEKCLSQYDKCDAGQHIVESCKLSLNVSLAVSGPSSKTLLAGQGSGRA</sequence>
<evidence type="ECO:0000313" key="1">
    <source>
        <dbReference type="EMBL" id="EER39137.1"/>
    </source>
</evidence>
<proteinExistence type="predicted"/>
<organism evidence="1 2">
    <name type="scientific">Ajellomyces capsulatus (strain H143)</name>
    <name type="common">Darling's disease fungus</name>
    <name type="synonym">Histoplasma capsulatum</name>
    <dbReference type="NCBI Taxonomy" id="544712"/>
    <lineage>
        <taxon>Eukaryota</taxon>
        <taxon>Fungi</taxon>
        <taxon>Dikarya</taxon>
        <taxon>Ascomycota</taxon>
        <taxon>Pezizomycotina</taxon>
        <taxon>Eurotiomycetes</taxon>
        <taxon>Eurotiomycetidae</taxon>
        <taxon>Onygenales</taxon>
        <taxon>Ajellomycetaceae</taxon>
        <taxon>Histoplasma</taxon>
    </lineage>
</organism>
<dbReference type="HOGENOM" id="CLU_3049782_0_0_1"/>
<dbReference type="VEuPathDB" id="FungiDB:HCDG_07081"/>
<reference evidence="2" key="1">
    <citation type="submission" date="2009-05" db="EMBL/GenBank/DDBJ databases">
        <title>The genome sequence of Ajellomyces capsulatus strain H143.</title>
        <authorList>
            <person name="Champion M."/>
            <person name="Cuomo C.A."/>
            <person name="Ma L.-J."/>
            <person name="Henn M.R."/>
            <person name="Sil A."/>
            <person name="Goldman B."/>
            <person name="Young S.K."/>
            <person name="Kodira C.D."/>
            <person name="Zeng Q."/>
            <person name="Koehrsen M."/>
            <person name="Alvarado L."/>
            <person name="Berlin A.M."/>
            <person name="Borenstein D."/>
            <person name="Chen Z."/>
            <person name="Engels R."/>
            <person name="Freedman E."/>
            <person name="Gellesch M."/>
            <person name="Goldberg J."/>
            <person name="Griggs A."/>
            <person name="Gujja S."/>
            <person name="Heiman D.I."/>
            <person name="Hepburn T.A."/>
            <person name="Howarth C."/>
            <person name="Jen D."/>
            <person name="Larson L."/>
            <person name="Lewis B."/>
            <person name="Mehta T."/>
            <person name="Park D."/>
            <person name="Pearson M."/>
            <person name="Roberts A."/>
            <person name="Saif S."/>
            <person name="Shea T.D."/>
            <person name="Shenoy N."/>
            <person name="Sisk P."/>
            <person name="Stolte C."/>
            <person name="Sykes S."/>
            <person name="Walk T."/>
            <person name="White J."/>
            <person name="Yandava C."/>
            <person name="Klein B."/>
            <person name="McEwen J.G."/>
            <person name="Puccia R."/>
            <person name="Goldman G.H."/>
            <person name="Felipe M.S."/>
            <person name="Nino-Vega G."/>
            <person name="San-Blas G."/>
            <person name="Taylor J.W."/>
            <person name="Mendoza L."/>
            <person name="Galagan J.E."/>
            <person name="Nusbaum C."/>
            <person name="Birren B.W."/>
        </authorList>
    </citation>
    <scope>NUCLEOTIDE SEQUENCE [LARGE SCALE GENOMIC DNA]</scope>
    <source>
        <strain evidence="2">H143</strain>
    </source>
</reference>
<evidence type="ECO:0000313" key="2">
    <source>
        <dbReference type="Proteomes" id="UP000002624"/>
    </source>
</evidence>
<accession>C6HLK0</accession>
<dbReference type="Proteomes" id="UP000002624">
    <property type="component" value="Unassembled WGS sequence"/>
</dbReference>